<keyword evidence="9" id="KW-0863">Zinc-finger</keyword>
<keyword evidence="13" id="KW-0472">Membrane</keyword>
<dbReference type="InterPro" id="IPR047534">
    <property type="entry name" value="BRcat_RBR_parkin"/>
</dbReference>
<evidence type="ECO:0000256" key="11">
    <source>
        <dbReference type="ARBA" id="ARBA00022833"/>
    </source>
</evidence>
<proteinExistence type="predicted"/>
<keyword evidence="10" id="KW-0833">Ubl conjugation pathway</keyword>
<comment type="pathway">
    <text evidence="3">Protein modification; protein ubiquitination.</text>
</comment>
<evidence type="ECO:0000256" key="5">
    <source>
        <dbReference type="ARBA" id="ARBA00022490"/>
    </source>
</evidence>
<protein>
    <recommendedName>
        <fullName evidence="4">RBR-type E3 ubiquitin transferase</fullName>
        <ecNumber evidence="4">2.3.2.31</ecNumber>
    </recommendedName>
</protein>
<organism evidence="15 16">
    <name type="scientific">Molorchus minor</name>
    <dbReference type="NCBI Taxonomy" id="1323400"/>
    <lineage>
        <taxon>Eukaryota</taxon>
        <taxon>Metazoa</taxon>
        <taxon>Ecdysozoa</taxon>
        <taxon>Arthropoda</taxon>
        <taxon>Hexapoda</taxon>
        <taxon>Insecta</taxon>
        <taxon>Pterygota</taxon>
        <taxon>Neoptera</taxon>
        <taxon>Endopterygota</taxon>
        <taxon>Coleoptera</taxon>
        <taxon>Polyphaga</taxon>
        <taxon>Cucujiformia</taxon>
        <taxon>Chrysomeloidea</taxon>
        <taxon>Cerambycidae</taxon>
        <taxon>Lamiinae</taxon>
        <taxon>Monochamini</taxon>
        <taxon>Molorchus</taxon>
    </lineage>
</organism>
<evidence type="ECO:0000256" key="13">
    <source>
        <dbReference type="SAM" id="Phobius"/>
    </source>
</evidence>
<keyword evidence="8" id="KW-0677">Repeat</keyword>
<evidence type="ECO:0000313" key="15">
    <source>
        <dbReference type="EMBL" id="KAJ8966628.1"/>
    </source>
</evidence>
<evidence type="ECO:0000256" key="7">
    <source>
        <dbReference type="ARBA" id="ARBA00022723"/>
    </source>
</evidence>
<keyword evidence="7" id="KW-0479">Metal-binding</keyword>
<dbReference type="SUPFAM" id="SSF57850">
    <property type="entry name" value="RING/U-box"/>
    <property type="match status" value="2"/>
</dbReference>
<evidence type="ECO:0000256" key="8">
    <source>
        <dbReference type="ARBA" id="ARBA00022737"/>
    </source>
</evidence>
<feature type="domain" description="RING-type" evidence="14">
    <location>
        <begin position="205"/>
        <end position="505"/>
    </location>
</feature>
<dbReference type="InterPro" id="IPR031127">
    <property type="entry name" value="E3_UB_ligase_RBR"/>
</dbReference>
<dbReference type="Proteomes" id="UP001162164">
    <property type="component" value="Unassembled WGS sequence"/>
</dbReference>
<accession>A0ABQ9IVA9</accession>
<dbReference type="InterPro" id="IPR044066">
    <property type="entry name" value="TRIAD_supradom"/>
</dbReference>
<dbReference type="Pfam" id="PF22605">
    <property type="entry name" value="IBR_2"/>
    <property type="match status" value="2"/>
</dbReference>
<reference evidence="15" key="1">
    <citation type="journal article" date="2023" name="Insect Mol. Biol.">
        <title>Genome sequencing provides insights into the evolution of gene families encoding plant cell wall-degrading enzymes in longhorned beetles.</title>
        <authorList>
            <person name="Shin N.R."/>
            <person name="Okamura Y."/>
            <person name="Kirsch R."/>
            <person name="Pauchet Y."/>
        </authorList>
    </citation>
    <scope>NUCLEOTIDE SEQUENCE</scope>
    <source>
        <strain evidence="15">MMC_N1</strain>
    </source>
</reference>
<dbReference type="InterPro" id="IPR041565">
    <property type="entry name" value="Parkin_Znf-RING"/>
</dbReference>
<comment type="caution">
    <text evidence="15">The sequence shown here is derived from an EMBL/GenBank/DDBJ whole genome shotgun (WGS) entry which is preliminary data.</text>
</comment>
<dbReference type="EC" id="2.3.2.31" evidence="4"/>
<dbReference type="InterPro" id="IPR041170">
    <property type="entry name" value="Znf-RING_14"/>
</dbReference>
<sequence length="527" mass="59195">MGKELGDRIRIAECDLGQQSILHVIKIKAKQKLPELSPNNNIIDETEEQGNSPLCTTLNDAMFSSDDSSARASTGSTSEIDAIIPMLLLWLSREYYEFQEKKKPRVHFYVYCPTCKSLKPGKIRVRCHFCKSGAFTVHAAPQNWHDVLEPKQITGLCENTPELCANILNNSEPTFAEFYFKCSEHTSLGEKDEAVPLYLIRPNLRDIPCLACADVSDPIFVFPCAEGHVTCLDCFRQYCVTKLSERQFWQHPEYGYTLACPAGCSDSFIKEVHHFRLLTEAQYAQYQRFGTEEFVLRSGGVLCPQPGCGMGILADVDCTKITCISGCGYVFCRLCLQGFHIGECQSTESGNISNREGCLYNVDPTRAADARWDEASRVAIKVLTKPCPKCRTPTERDGFHIGECQSTESGNISNREGCLYNADPTRAADARWDEASRVAIKVLTKPCPKCRTPTERDGGCMHMVCTEQAVSFIGVGCVKHHGLESVWEAIGLDEFLKMYFFIKYQLLYLFILLINLFVNLVVELQKM</sequence>
<dbReference type="PRINTS" id="PR01475">
    <property type="entry name" value="PARKIN"/>
</dbReference>
<evidence type="ECO:0000256" key="10">
    <source>
        <dbReference type="ARBA" id="ARBA00022786"/>
    </source>
</evidence>
<dbReference type="CDD" id="cd21382">
    <property type="entry name" value="RING0_parkin"/>
    <property type="match status" value="1"/>
</dbReference>
<dbReference type="PANTHER" id="PTHR11685">
    <property type="entry name" value="RBR FAMILY RING FINGER AND IBR DOMAIN-CONTAINING"/>
    <property type="match status" value="1"/>
</dbReference>
<evidence type="ECO:0000256" key="6">
    <source>
        <dbReference type="ARBA" id="ARBA00022679"/>
    </source>
</evidence>
<dbReference type="InterPro" id="IPR003977">
    <property type="entry name" value="Parkin"/>
</dbReference>
<dbReference type="Gene3D" id="1.20.120.1750">
    <property type="match status" value="1"/>
</dbReference>
<dbReference type="InterPro" id="IPR054694">
    <property type="entry name" value="Parkin-like_IBR"/>
</dbReference>
<dbReference type="SMART" id="SM00647">
    <property type="entry name" value="IBR"/>
    <property type="match status" value="1"/>
</dbReference>
<keyword evidence="11" id="KW-0862">Zinc</keyword>
<evidence type="ECO:0000256" key="12">
    <source>
        <dbReference type="ARBA" id="ARBA00022843"/>
    </source>
</evidence>
<evidence type="ECO:0000256" key="2">
    <source>
        <dbReference type="ARBA" id="ARBA00004514"/>
    </source>
</evidence>
<feature type="transmembrane region" description="Helical" evidence="13">
    <location>
        <begin position="504"/>
        <end position="522"/>
    </location>
</feature>
<dbReference type="PIRSF" id="PIRSF037880">
    <property type="entry name" value="Parkin"/>
    <property type="match status" value="1"/>
</dbReference>
<keyword evidence="5" id="KW-0963">Cytoplasm</keyword>
<keyword evidence="12" id="KW-0832">Ubl conjugation</keyword>
<evidence type="ECO:0000259" key="14">
    <source>
        <dbReference type="PROSITE" id="PS51873"/>
    </source>
</evidence>
<dbReference type="EMBL" id="JAPWTJ010002320">
    <property type="protein sequence ID" value="KAJ8966628.1"/>
    <property type="molecule type" value="Genomic_DNA"/>
</dbReference>
<dbReference type="CDD" id="cd20340">
    <property type="entry name" value="BRcat_RBR_parkin"/>
    <property type="match status" value="1"/>
</dbReference>
<dbReference type="InterPro" id="IPR002867">
    <property type="entry name" value="IBR_dom"/>
</dbReference>
<keyword evidence="6" id="KW-0808">Transferase</keyword>
<evidence type="ECO:0000256" key="3">
    <source>
        <dbReference type="ARBA" id="ARBA00004906"/>
    </source>
</evidence>
<comment type="subcellular location">
    <subcellularLocation>
        <location evidence="2">Cytoplasm</location>
        <location evidence="2">Cytosol</location>
    </subcellularLocation>
</comment>
<dbReference type="CDD" id="cd16627">
    <property type="entry name" value="RING-HC_RBR_parkin"/>
    <property type="match status" value="1"/>
</dbReference>
<keyword evidence="13" id="KW-1133">Transmembrane helix</keyword>
<evidence type="ECO:0000256" key="4">
    <source>
        <dbReference type="ARBA" id="ARBA00012251"/>
    </source>
</evidence>
<dbReference type="Pfam" id="PF17978">
    <property type="entry name" value="zf-RING_14"/>
    <property type="match status" value="1"/>
</dbReference>
<evidence type="ECO:0000313" key="16">
    <source>
        <dbReference type="Proteomes" id="UP001162164"/>
    </source>
</evidence>
<evidence type="ECO:0000256" key="1">
    <source>
        <dbReference type="ARBA" id="ARBA00001798"/>
    </source>
</evidence>
<dbReference type="InterPro" id="IPR047535">
    <property type="entry name" value="RING-HC_RBR_parkin"/>
</dbReference>
<gene>
    <name evidence="15" type="ORF">NQ317_004001</name>
</gene>
<evidence type="ECO:0000256" key="9">
    <source>
        <dbReference type="ARBA" id="ARBA00022771"/>
    </source>
</evidence>
<dbReference type="PROSITE" id="PS51873">
    <property type="entry name" value="TRIAD"/>
    <property type="match status" value="1"/>
</dbReference>
<dbReference type="Pfam" id="PF17976">
    <property type="entry name" value="zf-RING_12"/>
    <property type="match status" value="1"/>
</dbReference>
<keyword evidence="13" id="KW-0812">Transmembrane</keyword>
<keyword evidence="16" id="KW-1185">Reference proteome</keyword>
<name>A0ABQ9IVA9_9CUCU</name>
<dbReference type="Gene3D" id="2.20.25.20">
    <property type="match status" value="1"/>
</dbReference>
<comment type="catalytic activity">
    <reaction evidence="1">
        <text>[E2 ubiquitin-conjugating enzyme]-S-ubiquitinyl-L-cysteine + [acceptor protein]-L-lysine = [E2 ubiquitin-conjugating enzyme]-L-cysteine + [acceptor protein]-N(6)-ubiquitinyl-L-lysine.</text>
        <dbReference type="EC" id="2.3.2.31"/>
    </reaction>
</comment>